<dbReference type="Proteomes" id="UP000799436">
    <property type="component" value="Unassembled WGS sequence"/>
</dbReference>
<keyword evidence="6" id="KW-0119">Carbohydrate metabolism</keyword>
<evidence type="ECO:0000256" key="6">
    <source>
        <dbReference type="ARBA" id="ARBA00023277"/>
    </source>
</evidence>
<dbReference type="AlphaFoldDB" id="A0A6G1KUQ9"/>
<dbReference type="InterPro" id="IPR013780">
    <property type="entry name" value="Glyco_hydro_b"/>
</dbReference>
<dbReference type="PANTHER" id="PTHR43576:SF3">
    <property type="entry name" value="ALPHA-L-ARABINOFURANOSIDASE C"/>
    <property type="match status" value="1"/>
</dbReference>
<evidence type="ECO:0000256" key="3">
    <source>
        <dbReference type="ARBA" id="ARBA00007186"/>
    </source>
</evidence>
<comment type="pathway">
    <text evidence="2">Glycan metabolism; L-arabinan degradation.</text>
</comment>
<feature type="domain" description="Alpha-L-arabinofuranosidase C-terminal" evidence="9">
    <location>
        <begin position="313"/>
        <end position="503"/>
    </location>
</feature>
<dbReference type="InterPro" id="IPR055235">
    <property type="entry name" value="ASD1_cat"/>
</dbReference>
<evidence type="ECO:0000256" key="7">
    <source>
        <dbReference type="ARBA" id="ARBA00023295"/>
    </source>
</evidence>
<evidence type="ECO:0000256" key="5">
    <source>
        <dbReference type="ARBA" id="ARBA00022801"/>
    </source>
</evidence>
<evidence type="ECO:0000313" key="10">
    <source>
        <dbReference type="EMBL" id="KAF2764371.1"/>
    </source>
</evidence>
<evidence type="ECO:0000256" key="1">
    <source>
        <dbReference type="ARBA" id="ARBA00001462"/>
    </source>
</evidence>
<evidence type="ECO:0000256" key="2">
    <source>
        <dbReference type="ARBA" id="ARBA00004834"/>
    </source>
</evidence>
<dbReference type="EC" id="3.2.1.55" evidence="4"/>
<dbReference type="SUPFAM" id="SSF51011">
    <property type="entry name" value="Glycosyl hydrolase domain"/>
    <property type="match status" value="1"/>
</dbReference>
<evidence type="ECO:0000256" key="8">
    <source>
        <dbReference type="ARBA" id="ARBA00037415"/>
    </source>
</evidence>
<protein>
    <recommendedName>
        <fullName evidence="4">non-reducing end alpha-L-arabinofuranosidase</fullName>
        <ecNumber evidence="4">3.2.1.55</ecNumber>
    </recommendedName>
</protein>
<gene>
    <name evidence="10" type="ORF">EJ03DRAFT_321270</name>
</gene>
<comment type="catalytic activity">
    <reaction evidence="1">
        <text>Hydrolysis of terminal non-reducing alpha-L-arabinofuranoside residues in alpha-L-arabinosides.</text>
        <dbReference type="EC" id="3.2.1.55"/>
    </reaction>
</comment>
<dbReference type="GO" id="GO:0046373">
    <property type="term" value="P:L-arabinose metabolic process"/>
    <property type="evidence" value="ECO:0007669"/>
    <property type="project" value="InterPro"/>
</dbReference>
<dbReference type="SUPFAM" id="SSF51445">
    <property type="entry name" value="(Trans)glycosidases"/>
    <property type="match status" value="1"/>
</dbReference>
<keyword evidence="5 10" id="KW-0378">Hydrolase</keyword>
<organism evidence="10 11">
    <name type="scientific">Teratosphaeria nubilosa</name>
    <dbReference type="NCBI Taxonomy" id="161662"/>
    <lineage>
        <taxon>Eukaryota</taxon>
        <taxon>Fungi</taxon>
        <taxon>Dikarya</taxon>
        <taxon>Ascomycota</taxon>
        <taxon>Pezizomycotina</taxon>
        <taxon>Dothideomycetes</taxon>
        <taxon>Dothideomycetidae</taxon>
        <taxon>Mycosphaerellales</taxon>
        <taxon>Teratosphaeriaceae</taxon>
        <taxon>Teratosphaeria</taxon>
    </lineage>
</organism>
<dbReference type="Gene3D" id="3.20.20.80">
    <property type="entry name" value="Glycosidases"/>
    <property type="match status" value="1"/>
</dbReference>
<dbReference type="Pfam" id="PF06964">
    <property type="entry name" value="Alpha-L-AF_C"/>
    <property type="match status" value="1"/>
</dbReference>
<sequence>MTTFTKLADGEQPSIAVFPTHKLSKINDNIYGGFTEHMGRCIYGGLYDPDNPNKHLTDEHGFRTDVIEAFQELKVPVVRYPGGNFVATYHWLDGVGPREQRPRRPELAWLGEESNQFGTDEFMKWCRVVGTEPYLCLNFGTGTLDEALAWLEYCNSDRNTHYANLRRQNGHEKPYNVKYWALGNETWGPWQVEQMTKEAYAQKAYQWAKALKLQDPTITLILCGETGHSTWDFHTLTHCIKHDPHTLGGNSTSANLIDMHSIHIYTASTDPTKNALAPRSAERAIQIAASLIDLARIQNHVPPTLPTQTLCFDEWNVWDPVRAPGDKGAEESYTLSDALAVAMWLNVFIRQSQYVGMANLAQSVNVISPLMTTEQGLVKQTTWWPLWLFARFMRGWTVGVHVRCGCYEGETEPGWMRGAVETPWLDVSGTVDGDGWVSVAVVNCHLSEGFEVEMAGVGEGGEHRRFEVSGERWDVVNTETERNVGVREVEWDGRGMVVFPRQSLTLLRWTM</sequence>
<evidence type="ECO:0000259" key="9">
    <source>
        <dbReference type="SMART" id="SM00813"/>
    </source>
</evidence>
<dbReference type="InterPro" id="IPR010720">
    <property type="entry name" value="Alpha-L-AF_C"/>
</dbReference>
<dbReference type="OrthoDB" id="3032304at2759"/>
<dbReference type="GO" id="GO:0046556">
    <property type="term" value="F:alpha-L-arabinofuranosidase activity"/>
    <property type="evidence" value="ECO:0007669"/>
    <property type="project" value="UniProtKB-EC"/>
</dbReference>
<comment type="function">
    <text evidence="8">Alpha-L-arabinofuranosidase involved in the degradation of arabinoxylan, a major component of plant hemicellulose. Acts only on small linear 1,5-alpha-linked L-arabinofuranosyl oligosaccharides.</text>
</comment>
<dbReference type="Pfam" id="PF22848">
    <property type="entry name" value="ASD1_dom"/>
    <property type="match status" value="1"/>
</dbReference>
<name>A0A6G1KUQ9_9PEZI</name>
<dbReference type="GO" id="GO:0031222">
    <property type="term" value="P:arabinan catabolic process"/>
    <property type="evidence" value="ECO:0007669"/>
    <property type="project" value="UniProtKB-UniPathway"/>
</dbReference>
<accession>A0A6G1KUQ9</accession>
<dbReference type="SMART" id="SM00813">
    <property type="entry name" value="Alpha-L-AF_C"/>
    <property type="match status" value="1"/>
</dbReference>
<dbReference type="UniPathway" id="UPA00667"/>
<evidence type="ECO:0000256" key="4">
    <source>
        <dbReference type="ARBA" id="ARBA00012670"/>
    </source>
</evidence>
<dbReference type="PANTHER" id="PTHR43576">
    <property type="entry name" value="ALPHA-L-ARABINOFURANOSIDASE C-RELATED"/>
    <property type="match status" value="1"/>
</dbReference>
<proteinExistence type="inferred from homology"/>
<comment type="similarity">
    <text evidence="3">Belongs to the glycosyl hydrolase 51 family.</text>
</comment>
<dbReference type="EMBL" id="ML995927">
    <property type="protein sequence ID" value="KAF2764371.1"/>
    <property type="molecule type" value="Genomic_DNA"/>
</dbReference>
<reference evidence="10" key="1">
    <citation type="journal article" date="2020" name="Stud. Mycol.">
        <title>101 Dothideomycetes genomes: a test case for predicting lifestyles and emergence of pathogens.</title>
        <authorList>
            <person name="Haridas S."/>
            <person name="Albert R."/>
            <person name="Binder M."/>
            <person name="Bloem J."/>
            <person name="Labutti K."/>
            <person name="Salamov A."/>
            <person name="Andreopoulos B."/>
            <person name="Baker S."/>
            <person name="Barry K."/>
            <person name="Bills G."/>
            <person name="Bluhm B."/>
            <person name="Cannon C."/>
            <person name="Castanera R."/>
            <person name="Culley D."/>
            <person name="Daum C."/>
            <person name="Ezra D."/>
            <person name="Gonzalez J."/>
            <person name="Henrissat B."/>
            <person name="Kuo A."/>
            <person name="Liang C."/>
            <person name="Lipzen A."/>
            <person name="Lutzoni F."/>
            <person name="Magnuson J."/>
            <person name="Mondo S."/>
            <person name="Nolan M."/>
            <person name="Ohm R."/>
            <person name="Pangilinan J."/>
            <person name="Park H.-J."/>
            <person name="Ramirez L."/>
            <person name="Alfaro M."/>
            <person name="Sun H."/>
            <person name="Tritt A."/>
            <person name="Yoshinaga Y."/>
            <person name="Zwiers L.-H."/>
            <person name="Turgeon B."/>
            <person name="Goodwin S."/>
            <person name="Spatafora J."/>
            <person name="Crous P."/>
            <person name="Grigoriev I."/>
        </authorList>
    </citation>
    <scope>NUCLEOTIDE SEQUENCE</scope>
    <source>
        <strain evidence="10">CBS 116005</strain>
    </source>
</reference>
<dbReference type="InterPro" id="IPR017853">
    <property type="entry name" value="GH"/>
</dbReference>
<keyword evidence="7" id="KW-0326">Glycosidase</keyword>
<dbReference type="Gene3D" id="2.60.40.1180">
    <property type="entry name" value="Golgi alpha-mannosidase II"/>
    <property type="match status" value="1"/>
</dbReference>
<evidence type="ECO:0000313" key="11">
    <source>
        <dbReference type="Proteomes" id="UP000799436"/>
    </source>
</evidence>
<keyword evidence="11" id="KW-1185">Reference proteome</keyword>